<evidence type="ECO:0000256" key="1">
    <source>
        <dbReference type="ARBA" id="ARBA00004496"/>
    </source>
</evidence>
<name>A0ABT1WV07_ACTSU</name>
<comment type="subcellular location">
    <subcellularLocation>
        <location evidence="1 5">Cytoplasm</location>
    </subcellularLocation>
</comment>
<reference evidence="6 7" key="1">
    <citation type="submission" date="2021-12" db="EMBL/GenBank/DDBJ databases">
        <title>Identification and characterization of A. suis stains in western Canada.</title>
        <authorList>
            <person name="Kulathunga D.G.R.S."/>
            <person name="De Oliveira Costa M."/>
        </authorList>
    </citation>
    <scope>NUCLEOTIDE SEQUENCE [LARGE SCALE GENOMIC DNA]</scope>
    <source>
        <strain evidence="6 7">18_292</strain>
    </source>
</reference>
<keyword evidence="5" id="KW-0963">Cytoplasm</keyword>
<dbReference type="RefSeq" id="WP_009875272.1">
    <property type="nucleotide sequence ID" value="NZ_JAJUOY010000009.1"/>
</dbReference>
<evidence type="ECO:0000256" key="5">
    <source>
        <dbReference type="RuleBase" id="RU368102"/>
    </source>
</evidence>
<dbReference type="GeneID" id="34291139"/>
<dbReference type="PRINTS" id="PR01489">
    <property type="entry name" value="RTXTOXINC"/>
</dbReference>
<evidence type="ECO:0000313" key="6">
    <source>
        <dbReference type="EMBL" id="MCQ9630254.1"/>
    </source>
</evidence>
<organism evidence="6 7">
    <name type="scientific">Actinobacillus suis</name>
    <dbReference type="NCBI Taxonomy" id="716"/>
    <lineage>
        <taxon>Bacteria</taxon>
        <taxon>Pseudomonadati</taxon>
        <taxon>Pseudomonadota</taxon>
        <taxon>Gammaproteobacteria</taxon>
        <taxon>Pasteurellales</taxon>
        <taxon>Pasteurellaceae</taxon>
        <taxon>Actinobacillus</taxon>
    </lineage>
</organism>
<dbReference type="GeneID" id="48599660"/>
<gene>
    <name evidence="6" type="primary">apxIC</name>
    <name evidence="6" type="ORF">LZL92_08140</name>
</gene>
<comment type="similarity">
    <text evidence="2 5">Belongs to the RTX toxin acyltransferase family.</text>
</comment>
<dbReference type="EMBL" id="JAJUPA010000008">
    <property type="protein sequence ID" value="MCQ9630254.1"/>
    <property type="molecule type" value="Genomic_DNA"/>
</dbReference>
<sequence length="172" mass="19895">MSKKINGFEVLGEVAWLWASSPLHRKWPLSLLAINVLPAIESNQYVLLKRDGFPIAFCSWANLNLENEIKYLDDVASLVADDWTSGDRRWFIDWIAPFGDSAALYKHMRDNFPNELFRAIRVDPDSRVGKISEFHGGKIDKKLASKIFQQYHFELMSELKNKQNFKFSLVNS</sequence>
<comment type="caution">
    <text evidence="6">The sequence shown here is derived from an EMBL/GenBank/DDBJ whole genome shotgun (WGS) entry which is preliminary data.</text>
</comment>
<comment type="catalytic activity">
    <reaction evidence="4">
        <text>a fatty acyl-[ACP] + L-lysyl-[protein] = N(6)-(fatty acyl)-L-lysyl-[protein] + holo-[ACP] + H(+)</text>
        <dbReference type="Rhea" id="RHEA:70667"/>
        <dbReference type="Rhea" id="RHEA-COMP:9685"/>
        <dbReference type="Rhea" id="RHEA-COMP:9752"/>
        <dbReference type="Rhea" id="RHEA-COMP:14125"/>
        <dbReference type="Rhea" id="RHEA-COMP:17946"/>
        <dbReference type="ChEBI" id="CHEBI:15378"/>
        <dbReference type="ChEBI" id="CHEBI:29969"/>
        <dbReference type="ChEBI" id="CHEBI:64479"/>
        <dbReference type="ChEBI" id="CHEBI:138651"/>
        <dbReference type="ChEBI" id="CHEBI:189854"/>
    </reaction>
    <physiologicalReaction direction="left-to-right" evidence="4">
        <dbReference type="Rhea" id="RHEA:70668"/>
    </physiologicalReaction>
</comment>
<evidence type="ECO:0000256" key="4">
    <source>
        <dbReference type="ARBA" id="ARBA00048621"/>
    </source>
</evidence>
<evidence type="ECO:0000256" key="2">
    <source>
        <dbReference type="ARBA" id="ARBA00005686"/>
    </source>
</evidence>
<keyword evidence="5" id="KW-0204">Cytolysis</keyword>
<keyword evidence="3 5" id="KW-0012">Acyltransferase</keyword>
<keyword evidence="7" id="KW-1185">Reference proteome</keyword>
<proteinExistence type="inferred from homology"/>
<evidence type="ECO:0000256" key="3">
    <source>
        <dbReference type="ARBA" id="ARBA00023315"/>
    </source>
</evidence>
<dbReference type="Proteomes" id="UP001206331">
    <property type="component" value="Unassembled WGS sequence"/>
</dbReference>
<dbReference type="EC" id="2.3.1.-" evidence="5"/>
<comment type="function">
    <text evidence="5">Involved in fatty acylation of protoxin at internal lysine residues, thereby converting it to the active toxin.</text>
</comment>
<dbReference type="Pfam" id="PF02794">
    <property type="entry name" value="HlyC"/>
    <property type="match status" value="1"/>
</dbReference>
<evidence type="ECO:0000313" key="7">
    <source>
        <dbReference type="Proteomes" id="UP001206331"/>
    </source>
</evidence>
<dbReference type="InterPro" id="IPR003996">
    <property type="entry name" value="RTX_toxin-activating_protC_bac"/>
</dbReference>
<accession>A0ABT1WV07</accession>
<protein>
    <recommendedName>
        <fullName evidence="5">RTX toxin-activating lysine-acyltransferase</fullName>
        <ecNumber evidence="5">2.3.1.-</ecNumber>
    </recommendedName>
</protein>
<keyword evidence="5" id="KW-0808">Transferase</keyword>